<dbReference type="PANTHER" id="PTHR43215">
    <property type="entry name" value="RADIAL SPOKE HEAD 1 HOMOLOG"/>
    <property type="match status" value="1"/>
</dbReference>
<proteinExistence type="predicted"/>
<dbReference type="PANTHER" id="PTHR43215:SF14">
    <property type="entry name" value="RADIAL SPOKE HEAD 1 HOMOLOG"/>
    <property type="match status" value="1"/>
</dbReference>
<evidence type="ECO:0000256" key="1">
    <source>
        <dbReference type="ARBA" id="ARBA00022737"/>
    </source>
</evidence>
<feature type="compositionally biased region" description="Polar residues" evidence="2">
    <location>
        <begin position="156"/>
        <end position="181"/>
    </location>
</feature>
<dbReference type="FunFam" id="2.20.110.10:FF:000002">
    <property type="entry name" value="Phosphatidylinositol 4-phosphate 5-kinase 8"/>
    <property type="match status" value="1"/>
</dbReference>
<dbReference type="InterPro" id="IPR003409">
    <property type="entry name" value="MORN"/>
</dbReference>
<evidence type="ECO:0000313" key="4">
    <source>
        <dbReference type="Proteomes" id="UP000198406"/>
    </source>
</evidence>
<reference evidence="3 4" key="1">
    <citation type="journal article" date="2015" name="Plant Cell">
        <title>Oil accumulation by the oleaginous diatom Fistulifera solaris as revealed by the genome and transcriptome.</title>
        <authorList>
            <person name="Tanaka T."/>
            <person name="Maeda Y."/>
            <person name="Veluchamy A."/>
            <person name="Tanaka M."/>
            <person name="Abida H."/>
            <person name="Marechal E."/>
            <person name="Bowler C."/>
            <person name="Muto M."/>
            <person name="Sunaga Y."/>
            <person name="Tanaka M."/>
            <person name="Yoshino T."/>
            <person name="Taniguchi T."/>
            <person name="Fukuda Y."/>
            <person name="Nemoto M."/>
            <person name="Matsumoto M."/>
            <person name="Wong P.S."/>
            <person name="Aburatani S."/>
            <person name="Fujibuchi W."/>
        </authorList>
    </citation>
    <scope>NUCLEOTIDE SEQUENCE [LARGE SCALE GENOMIC DNA]</scope>
    <source>
        <strain evidence="3 4">JPCC DA0580</strain>
    </source>
</reference>
<feature type="region of interest" description="Disordered" evidence="2">
    <location>
        <begin position="57"/>
        <end position="182"/>
    </location>
</feature>
<name>A0A1Z5JB25_FISSO</name>
<feature type="compositionally biased region" description="Basic and acidic residues" evidence="2">
    <location>
        <begin position="347"/>
        <end position="357"/>
    </location>
</feature>
<dbReference type="OrthoDB" id="270720at2759"/>
<feature type="compositionally biased region" description="Acidic residues" evidence="2">
    <location>
        <begin position="713"/>
        <end position="727"/>
    </location>
</feature>
<comment type="caution">
    <text evidence="3">The sequence shown here is derived from an EMBL/GenBank/DDBJ whole genome shotgun (WGS) entry which is preliminary data.</text>
</comment>
<dbReference type="GO" id="GO:0005829">
    <property type="term" value="C:cytosol"/>
    <property type="evidence" value="ECO:0007669"/>
    <property type="project" value="TreeGrafter"/>
</dbReference>
<evidence type="ECO:0000313" key="3">
    <source>
        <dbReference type="EMBL" id="GAX11159.1"/>
    </source>
</evidence>
<dbReference type="SUPFAM" id="SSF82185">
    <property type="entry name" value="Histone H3 K4-specific methyltransferase SET7/9 N-terminal domain"/>
    <property type="match status" value="2"/>
</dbReference>
<feature type="region of interest" description="Disordered" evidence="2">
    <location>
        <begin position="402"/>
        <end position="440"/>
    </location>
</feature>
<dbReference type="EMBL" id="BDSP01000036">
    <property type="protein sequence ID" value="GAX11159.1"/>
    <property type="molecule type" value="Genomic_DNA"/>
</dbReference>
<sequence>MIALKGKIEKDGSVWTWKGRWCFGAEFVDSAKIASMPFAYTWERPVSPHEIEIPLERGIDYDREEETPKSTKNEVAINDEMDSNTNTVNTTLPEANQSTNDEMNTKHKEEAKDNSENKEEEKQNNDDGPAENLKVEESITDPPNNQLSNDAVEISKSGTPASHQQETTSEKVGSLDETTLATPRRRTFADKVKPDDPEFTDAGTKYSNECPPSGAWQGYFETTVGRKKPQALPVPEKFCICLNATPAANARACFPEDMMMVAAKTKETVNGGLLPVGHILVRGTGENQYGTFELIGSLERETGIMHCQRLYYPLPQKQIRSRKRRQSATFEESMERPTRKRQLSWKKRAEHDDEPQQRRRRSSTLSPSLQKKVVDDIEAPPMPLVAMTDSVASAITPVALKTGPSKSFSLKRTPSSHSASRNRNLATKNSSNVNGTTTVKLPSAGDAAAARWRAAHYLYYQKPQPPSEDGTNKTPPAKYVIYEGEMLNSQRHGRGVCLYTNGFLYEGEWYQDKEHGAGTILSSDRKRIIYKGDFTYGKIHGAGIYYYYQTRKNTHKKTVSSTSAPDKVSRYEGEFKEMLRHGTGTYHLPDGSVYSGQFRDNQFCGRGTFTWPDGSVYDGEWKDGKRHGLGVLRSSDGFTYDGSWVNNAMDGRGSAVYPGGQAYNGLFSNGRREGRGTITFTNGAVYEGRFREDLIDGQGTMKMGRIMVIPDGIDMENGDPTDEETEPDDKKKDFMIPLSFQSDMGHIHRKAGFTVMGE</sequence>
<feature type="compositionally biased region" description="Polar residues" evidence="2">
    <location>
        <begin position="404"/>
        <end position="440"/>
    </location>
</feature>
<evidence type="ECO:0000256" key="2">
    <source>
        <dbReference type="SAM" id="MobiDB-lite"/>
    </source>
</evidence>
<gene>
    <name evidence="3" type="ORF">FisN_9Hh253</name>
</gene>
<accession>A0A1Z5JB25</accession>
<dbReference type="InParanoid" id="A0A1Z5JB25"/>
<dbReference type="AlphaFoldDB" id="A0A1Z5JB25"/>
<dbReference type="Proteomes" id="UP000198406">
    <property type="component" value="Unassembled WGS sequence"/>
</dbReference>
<feature type="region of interest" description="Disordered" evidence="2">
    <location>
        <begin position="711"/>
        <end position="730"/>
    </location>
</feature>
<dbReference type="Gene3D" id="2.20.110.10">
    <property type="entry name" value="Histone H3 K4-specific methyltransferase SET7/9 N-terminal domain"/>
    <property type="match status" value="4"/>
</dbReference>
<dbReference type="SMART" id="SM00698">
    <property type="entry name" value="MORN"/>
    <property type="match status" value="9"/>
</dbReference>
<dbReference type="Pfam" id="PF02493">
    <property type="entry name" value="MORN"/>
    <property type="match status" value="9"/>
</dbReference>
<keyword evidence="1" id="KW-0677">Repeat</keyword>
<feature type="region of interest" description="Disordered" evidence="2">
    <location>
        <begin position="318"/>
        <end position="376"/>
    </location>
</feature>
<evidence type="ECO:0008006" key="5">
    <source>
        <dbReference type="Google" id="ProtNLM"/>
    </source>
</evidence>
<feature type="compositionally biased region" description="Polar residues" evidence="2">
    <location>
        <begin position="83"/>
        <end position="102"/>
    </location>
</feature>
<feature type="compositionally biased region" description="Basic and acidic residues" evidence="2">
    <location>
        <begin position="103"/>
        <end position="125"/>
    </location>
</feature>
<protein>
    <recommendedName>
        <fullName evidence="5">MORN repeat-containing protein</fullName>
    </recommendedName>
</protein>
<feature type="compositionally biased region" description="Basic and acidic residues" evidence="2">
    <location>
        <begin position="57"/>
        <end position="72"/>
    </location>
</feature>
<keyword evidence="4" id="KW-1185">Reference proteome</keyword>
<organism evidence="3 4">
    <name type="scientific">Fistulifera solaris</name>
    <name type="common">Oleaginous diatom</name>
    <dbReference type="NCBI Taxonomy" id="1519565"/>
    <lineage>
        <taxon>Eukaryota</taxon>
        <taxon>Sar</taxon>
        <taxon>Stramenopiles</taxon>
        <taxon>Ochrophyta</taxon>
        <taxon>Bacillariophyta</taxon>
        <taxon>Bacillariophyceae</taxon>
        <taxon>Bacillariophycidae</taxon>
        <taxon>Naviculales</taxon>
        <taxon>Naviculaceae</taxon>
        <taxon>Fistulifera</taxon>
    </lineage>
</organism>